<dbReference type="Proteomes" id="UP000325517">
    <property type="component" value="Chromosome"/>
</dbReference>
<dbReference type="SUPFAM" id="SSF53187">
    <property type="entry name" value="Zn-dependent exopeptidases"/>
    <property type="match status" value="1"/>
</dbReference>
<keyword evidence="1" id="KW-1133">Transmembrane helix</keyword>
<dbReference type="InterPro" id="IPR010897">
    <property type="entry name" value="Spore_II_P"/>
</dbReference>
<dbReference type="NCBIfam" id="TIGR02867">
    <property type="entry name" value="spore_II_P"/>
    <property type="match status" value="1"/>
</dbReference>
<evidence type="ECO:0000313" key="2">
    <source>
        <dbReference type="EMBL" id="QFF98660.1"/>
    </source>
</evidence>
<keyword evidence="1" id="KW-0812">Transmembrane</keyword>
<proteinExistence type="predicted"/>
<evidence type="ECO:0000313" key="3">
    <source>
        <dbReference type="Proteomes" id="UP000325517"/>
    </source>
</evidence>
<name>A0A5J6SL13_9BACI</name>
<feature type="transmembrane region" description="Helical" evidence="1">
    <location>
        <begin position="49"/>
        <end position="67"/>
    </location>
</feature>
<organism evidence="2 3">
    <name type="scientific">Psychrobacillus glaciei</name>
    <dbReference type="NCBI Taxonomy" id="2283160"/>
    <lineage>
        <taxon>Bacteria</taxon>
        <taxon>Bacillati</taxon>
        <taxon>Bacillota</taxon>
        <taxon>Bacilli</taxon>
        <taxon>Bacillales</taxon>
        <taxon>Bacillaceae</taxon>
        <taxon>Psychrobacillus</taxon>
    </lineage>
</organism>
<keyword evidence="1" id="KW-0472">Membrane</keyword>
<protein>
    <submittedName>
        <fullName evidence="2">Stage II sporulation protein P</fullName>
    </submittedName>
</protein>
<keyword evidence="3" id="KW-1185">Reference proteome</keyword>
<dbReference type="Pfam" id="PF07454">
    <property type="entry name" value="SpoIIP"/>
    <property type="match status" value="1"/>
</dbReference>
<sequence>MHTDKEIIEFIKEGYSLKPSEQFVLSTEYKLKQKARGISRSMMVKRASFAFSGLVLCIFAISWLFVFNGKETVINTINSFKEGNIPILIDKEETSIFIYQTHNLESFMPEINTEELREAFHFTKNISLVGERLSKELKERNIGTIHDESNISGILKERGLFSEESYIVSREVLKDVLGNNKNIKMAFDIHRDSAKRSFTTLNLKGEYYARIAFILSDSSSNFRENQKFAELLHKKMEDKYPGLSRGIIVKNTGNTYNLDVLEKSVLLEVGGVENKLEEEYRTVEALADVIKEVIDLEIK</sequence>
<dbReference type="RefSeq" id="WP_151699595.1">
    <property type="nucleotide sequence ID" value="NZ_CP031223.1"/>
</dbReference>
<dbReference type="EMBL" id="CP031223">
    <property type="protein sequence ID" value="QFF98660.1"/>
    <property type="molecule type" value="Genomic_DNA"/>
</dbReference>
<dbReference type="OrthoDB" id="1633470at2"/>
<gene>
    <name evidence="2" type="ORF">PB01_07330</name>
</gene>
<accession>A0A5J6SL13</accession>
<reference evidence="2 3" key="1">
    <citation type="submission" date="2018-07" db="EMBL/GenBank/DDBJ databases">
        <title>Complete genome sequence of Psychrobacillus sp. PB01, isolated from iceberg, and comparative genome analysis of Psychrobacillus strains.</title>
        <authorList>
            <person name="Lee P.C."/>
        </authorList>
    </citation>
    <scope>NUCLEOTIDE SEQUENCE [LARGE SCALE GENOMIC DNA]</scope>
    <source>
        <strain evidence="2 3">PB01</strain>
    </source>
</reference>
<dbReference type="KEGG" id="psyo:PB01_07330"/>
<dbReference type="AlphaFoldDB" id="A0A5J6SL13"/>
<evidence type="ECO:0000256" key="1">
    <source>
        <dbReference type="SAM" id="Phobius"/>
    </source>
</evidence>